<reference evidence="2 4" key="3">
    <citation type="journal article" date="2015" name="BMC Genomics">
        <title>The completed genome sequence of the pathogenic ascomycete fungus Fusarium graminearum.</title>
        <authorList>
            <person name="King R."/>
            <person name="Urban M."/>
            <person name="Hammond-Kosack M.C."/>
            <person name="Hassani-Pak K."/>
            <person name="Hammond-Kosack K.E."/>
        </authorList>
    </citation>
    <scope>NUCLEOTIDE SEQUENCE [LARGE SCALE GENOMIC DNA]</scope>
    <source>
        <strain evidence="4">ATCC MYA-4620 / CBS 123657 / FGSC 9075 / NRRL 31084 / PH-1</strain>
        <strain evidence="2">PH-1</strain>
    </source>
</reference>
<evidence type="ECO:0000313" key="2">
    <source>
        <dbReference type="EMBL" id="CEF72618.1"/>
    </source>
</evidence>
<name>A0A098D129_GIBZE</name>
<reference evidence="3 4" key="1">
    <citation type="journal article" date="2007" name="Science">
        <title>The Fusarium graminearum genome reveals a link between localized polymorphism and pathogen specialization.</title>
        <authorList>
            <person name="Cuomo C.A."/>
            <person name="Gueldener U."/>
            <person name="Xu J.-R."/>
            <person name="Trail F."/>
            <person name="Turgeon B.G."/>
            <person name="Di Pietro A."/>
            <person name="Walton J.D."/>
            <person name="Ma L.-J."/>
            <person name="Baker S.E."/>
            <person name="Rep M."/>
            <person name="Adam G."/>
            <person name="Antoniw J."/>
            <person name="Baldwin T."/>
            <person name="Calvo S.E."/>
            <person name="Chang Y.-L."/>
            <person name="DeCaprio D."/>
            <person name="Gale L.R."/>
            <person name="Gnerre S."/>
            <person name="Goswami R.S."/>
            <person name="Hammond-Kosack K."/>
            <person name="Harris L.J."/>
            <person name="Hilburn K."/>
            <person name="Kennell J.C."/>
            <person name="Kroken S."/>
            <person name="Magnuson J.K."/>
            <person name="Mannhaupt G."/>
            <person name="Mauceli E.W."/>
            <person name="Mewes H.-W."/>
            <person name="Mitterbauer R."/>
            <person name="Muehlbauer G."/>
            <person name="Muensterkoetter M."/>
            <person name="Nelson D."/>
            <person name="O'Donnell K."/>
            <person name="Ouellet T."/>
            <person name="Qi W."/>
            <person name="Quesneville H."/>
            <person name="Roncero M.I.G."/>
            <person name="Seong K.-Y."/>
            <person name="Tetko I.V."/>
            <person name="Urban M."/>
            <person name="Waalwijk C."/>
            <person name="Ward T.J."/>
            <person name="Yao J."/>
            <person name="Birren B.W."/>
            <person name="Kistler H.C."/>
        </authorList>
    </citation>
    <scope>NUCLEOTIDE SEQUENCE [LARGE SCALE GENOMIC DNA]</scope>
    <source>
        <strain evidence="4">ATCC MYA-4620 / CBS 123657 / FGSC 9075 / NRRL 31084 / PH-1</strain>
        <strain evidence="3">PH-1 / ATCC MYA-4620 / FGSC 9075 / NRRL 31084</strain>
    </source>
</reference>
<dbReference type="EMBL" id="HG970332">
    <property type="protein sequence ID" value="CEF72618.1"/>
    <property type="molecule type" value="Genomic_DNA"/>
</dbReference>
<reference evidence="3" key="4">
    <citation type="submission" date="2017-01" db="UniProtKB">
        <authorList>
            <consortium name="EnsemblFungi"/>
        </authorList>
    </citation>
    <scope>IDENTIFICATION</scope>
    <source>
        <strain evidence="3">PH-1 / ATCC MYA-4620 / FGSC 9075 / NRRL 31084</strain>
    </source>
</reference>
<reference evidence="3 4" key="2">
    <citation type="journal article" date="2010" name="Nature">
        <title>Comparative genomics reveals mobile pathogenicity chromosomes in Fusarium.</title>
        <authorList>
            <person name="Ma L.J."/>
            <person name="van der Does H.C."/>
            <person name="Borkovich K.A."/>
            <person name="Coleman J.J."/>
            <person name="Daboussi M.J."/>
            <person name="Di Pietro A."/>
            <person name="Dufresne M."/>
            <person name="Freitag M."/>
            <person name="Grabherr M."/>
            <person name="Henrissat B."/>
            <person name="Houterman P.M."/>
            <person name="Kang S."/>
            <person name="Shim W.B."/>
            <person name="Woloshuk C."/>
            <person name="Xie X."/>
            <person name="Xu J.R."/>
            <person name="Antoniw J."/>
            <person name="Baker S.E."/>
            <person name="Bluhm B.H."/>
            <person name="Breakspear A."/>
            <person name="Brown D.W."/>
            <person name="Butchko R.A."/>
            <person name="Chapman S."/>
            <person name="Coulson R."/>
            <person name="Coutinho P.M."/>
            <person name="Danchin E.G."/>
            <person name="Diener A."/>
            <person name="Gale L.R."/>
            <person name="Gardiner D.M."/>
            <person name="Goff S."/>
            <person name="Hammond-Kosack K.E."/>
            <person name="Hilburn K."/>
            <person name="Hua-Van A."/>
            <person name="Jonkers W."/>
            <person name="Kazan K."/>
            <person name="Kodira C.D."/>
            <person name="Koehrsen M."/>
            <person name="Kumar L."/>
            <person name="Lee Y.H."/>
            <person name="Li L."/>
            <person name="Manners J.M."/>
            <person name="Miranda-Saavedra D."/>
            <person name="Mukherjee M."/>
            <person name="Park G."/>
            <person name="Park J."/>
            <person name="Park S.Y."/>
            <person name="Proctor R.H."/>
            <person name="Regev A."/>
            <person name="Ruiz-Roldan M.C."/>
            <person name="Sain D."/>
            <person name="Sakthikumar S."/>
            <person name="Sykes S."/>
            <person name="Schwartz D.C."/>
            <person name="Turgeon B.G."/>
            <person name="Wapinski I."/>
            <person name="Yoder O."/>
            <person name="Young S."/>
            <person name="Zeng Q."/>
            <person name="Zhou S."/>
            <person name="Galagan J."/>
            <person name="Cuomo C.A."/>
            <person name="Kistler H.C."/>
            <person name="Rep M."/>
        </authorList>
    </citation>
    <scope>GENOME REANNOTATION</scope>
    <source>
        <strain evidence="4">ATCC MYA-4620 / CBS 123657 / FGSC 9075 / NRRL 31084 / PH-1</strain>
        <strain evidence="3">PH-1 / ATCC MYA-4620 / FGSC 9075 / NRRL 31084</strain>
    </source>
</reference>
<dbReference type="AlphaFoldDB" id="A0A098D129"/>
<sequence>MKREGLKWKTEMGDEKQAHGKLAHMGGEDGGRHNRQTPNVDLASRGVTETFHFVTKVD</sequence>
<dbReference type="VEuPathDB" id="FungiDB:FGRAMPH1_01G01635"/>
<feature type="compositionally biased region" description="Basic and acidic residues" evidence="1">
    <location>
        <begin position="1"/>
        <end position="18"/>
    </location>
</feature>
<evidence type="ECO:0000256" key="1">
    <source>
        <dbReference type="SAM" id="MobiDB-lite"/>
    </source>
</evidence>
<accession>A0A098D129</accession>
<proteinExistence type="predicted"/>
<evidence type="ECO:0000313" key="3">
    <source>
        <dbReference type="EnsemblFungi" id="CEF72618"/>
    </source>
</evidence>
<dbReference type="EnsemblFungi" id="CEF72618">
    <property type="protein sequence ID" value="CEF72618"/>
    <property type="gene ID" value="FGRRES_15078"/>
</dbReference>
<accession>A0A0E0RMZ3</accession>
<dbReference type="Proteomes" id="UP000070720">
    <property type="component" value="Chromosome 1"/>
</dbReference>
<keyword evidence="4" id="KW-1185">Reference proteome</keyword>
<gene>
    <name evidence="2" type="ORF">FGRAMPH1_01T01635</name>
</gene>
<dbReference type="InParanoid" id="A0A098D129"/>
<evidence type="ECO:0000313" key="4">
    <source>
        <dbReference type="Proteomes" id="UP000070720"/>
    </source>
</evidence>
<protein>
    <submittedName>
        <fullName evidence="2">Chromosome 1, complete genome</fullName>
    </submittedName>
</protein>
<feature type="region of interest" description="Disordered" evidence="1">
    <location>
        <begin position="1"/>
        <end position="44"/>
    </location>
</feature>
<organism evidence="2 4">
    <name type="scientific">Gibberella zeae (strain ATCC MYA-4620 / CBS 123657 / FGSC 9075 / NRRL 31084 / PH-1)</name>
    <name type="common">Wheat head blight fungus</name>
    <name type="synonym">Fusarium graminearum</name>
    <dbReference type="NCBI Taxonomy" id="229533"/>
    <lineage>
        <taxon>Eukaryota</taxon>
        <taxon>Fungi</taxon>
        <taxon>Dikarya</taxon>
        <taxon>Ascomycota</taxon>
        <taxon>Pezizomycotina</taxon>
        <taxon>Sordariomycetes</taxon>
        <taxon>Hypocreomycetidae</taxon>
        <taxon>Hypocreales</taxon>
        <taxon>Nectriaceae</taxon>
        <taxon>Fusarium</taxon>
    </lineage>
</organism>